<dbReference type="NCBIfam" id="NF038403">
    <property type="entry name" value="perm_prefix_1"/>
    <property type="match status" value="1"/>
</dbReference>
<gene>
    <name evidence="2" type="ORF">JCM9152_1913</name>
</gene>
<keyword evidence="1" id="KW-1133">Transmembrane helix</keyword>
<keyword evidence="1" id="KW-0472">Membrane</keyword>
<dbReference type="InterPro" id="IPR047928">
    <property type="entry name" value="Perm_prefix_1"/>
</dbReference>
<dbReference type="EMBL" id="BAUU01000011">
    <property type="protein sequence ID" value="GAE30505.1"/>
    <property type="molecule type" value="Genomic_DNA"/>
</dbReference>
<keyword evidence="1" id="KW-0812">Transmembrane</keyword>
<dbReference type="OrthoDB" id="2963492at2"/>
<feature type="transmembrane region" description="Helical" evidence="1">
    <location>
        <begin position="160"/>
        <end position="182"/>
    </location>
</feature>
<evidence type="ECO:0000256" key="1">
    <source>
        <dbReference type="SAM" id="Phobius"/>
    </source>
</evidence>
<keyword evidence="3" id="KW-1185">Reference proteome</keyword>
<sequence length="220" mass="24074">MKNRNNGSQKVQVYVDRLFVGVGDSQQLFDLKEELTTNLSEKMSDYKNTGMKEEEAFKEAIRSLGDLSGLVSEMREIGQDQAKQAVYSSMSSRVSDAGIVIGILVILFGLLTCAMLYSMGLSMDISSSALIFVVIGAPVVIYSVLTRESKTKYAMNRVRALLYGIATGMILFSMLVATMSGFATGEMFIAISVFMVFFLIGIGIWLSLLFTGTGRRKKGA</sequence>
<evidence type="ECO:0000313" key="2">
    <source>
        <dbReference type="EMBL" id="GAE30505.1"/>
    </source>
</evidence>
<evidence type="ECO:0000313" key="3">
    <source>
        <dbReference type="Proteomes" id="UP000018895"/>
    </source>
</evidence>
<feature type="transmembrane region" description="Helical" evidence="1">
    <location>
        <begin position="125"/>
        <end position="145"/>
    </location>
</feature>
<feature type="transmembrane region" description="Helical" evidence="1">
    <location>
        <begin position="188"/>
        <end position="210"/>
    </location>
</feature>
<dbReference type="STRING" id="1236971.JCM9152_1913"/>
<reference evidence="2" key="1">
    <citation type="journal article" date="2014" name="Genome Announc.">
        <title>Draft Genome Sequences of Three Alkaliphilic Bacillus Strains, Bacillus wakoensis JCM 9140T, Bacillus akibai JCM 9157T, and Bacillus hemicellulosilyticus JCM 9152T.</title>
        <authorList>
            <person name="Yuki M."/>
            <person name="Oshima K."/>
            <person name="Suda W."/>
            <person name="Oshida Y."/>
            <person name="Kitamura K."/>
            <person name="Iida T."/>
            <person name="Hattori M."/>
            <person name="Ohkuma M."/>
        </authorList>
    </citation>
    <scope>NUCLEOTIDE SEQUENCE [LARGE SCALE GENOMIC DNA]</scope>
    <source>
        <strain evidence="2">JCM 9152</strain>
    </source>
</reference>
<comment type="caution">
    <text evidence="2">The sequence shown here is derived from an EMBL/GenBank/DDBJ whole genome shotgun (WGS) entry which is preliminary data.</text>
</comment>
<organism evidence="2 3">
    <name type="scientific">Halalkalibacter hemicellulosilyticusJCM 9152</name>
    <dbReference type="NCBI Taxonomy" id="1236971"/>
    <lineage>
        <taxon>Bacteria</taxon>
        <taxon>Bacillati</taxon>
        <taxon>Bacillota</taxon>
        <taxon>Bacilli</taxon>
        <taxon>Bacillales</taxon>
        <taxon>Bacillaceae</taxon>
        <taxon>Halalkalibacter</taxon>
    </lineage>
</organism>
<feature type="transmembrane region" description="Helical" evidence="1">
    <location>
        <begin position="97"/>
        <end position="119"/>
    </location>
</feature>
<proteinExistence type="predicted"/>
<dbReference type="AlphaFoldDB" id="W4QEK2"/>
<dbReference type="RefSeq" id="WP_035343203.1">
    <property type="nucleotide sequence ID" value="NZ_BAUU01000011.1"/>
</dbReference>
<name>W4QEK2_9BACI</name>
<protein>
    <submittedName>
        <fullName evidence="2">Uncharacterized protein</fullName>
    </submittedName>
</protein>
<accession>W4QEK2</accession>
<dbReference type="Proteomes" id="UP000018895">
    <property type="component" value="Unassembled WGS sequence"/>
</dbReference>